<dbReference type="InterPro" id="IPR052405">
    <property type="entry name" value="Mito_Transl_Release_Factor"/>
</dbReference>
<dbReference type="AlphaFoldDB" id="A0AAN7GU24"/>
<dbReference type="Pfam" id="PF00472">
    <property type="entry name" value="RF-1"/>
    <property type="match status" value="1"/>
</dbReference>
<evidence type="ECO:0000256" key="1">
    <source>
        <dbReference type="ARBA" id="ARBA00004173"/>
    </source>
</evidence>
<organism evidence="7 8">
    <name type="scientific">Podospora fimiseda</name>
    <dbReference type="NCBI Taxonomy" id="252190"/>
    <lineage>
        <taxon>Eukaryota</taxon>
        <taxon>Fungi</taxon>
        <taxon>Dikarya</taxon>
        <taxon>Ascomycota</taxon>
        <taxon>Pezizomycotina</taxon>
        <taxon>Sordariomycetes</taxon>
        <taxon>Sordariomycetidae</taxon>
        <taxon>Sordariales</taxon>
        <taxon>Podosporaceae</taxon>
        <taxon>Podospora</taxon>
    </lineage>
</organism>
<accession>A0AAN7GU24</accession>
<dbReference type="InterPro" id="IPR045853">
    <property type="entry name" value="Pep_chain_release_fac_I_sf"/>
</dbReference>
<dbReference type="SUPFAM" id="SSF75620">
    <property type="entry name" value="Release factor"/>
    <property type="match status" value="1"/>
</dbReference>
<evidence type="ECO:0000259" key="6">
    <source>
        <dbReference type="Pfam" id="PF00472"/>
    </source>
</evidence>
<feature type="domain" description="Prokaryotic-type class I peptide chain release factors" evidence="6">
    <location>
        <begin position="49"/>
        <end position="144"/>
    </location>
</feature>
<keyword evidence="4" id="KW-0496">Mitochondrion</keyword>
<protein>
    <submittedName>
        <fullName evidence="7">RF-1 domain-containing protein</fullName>
    </submittedName>
</protein>
<dbReference type="PANTHER" id="PTHR46203:SF1">
    <property type="entry name" value="MITOCHONDRIAL TRANSLATION RELEASE FACTOR IN RESCUE"/>
    <property type="match status" value="1"/>
</dbReference>
<evidence type="ECO:0000256" key="3">
    <source>
        <dbReference type="ARBA" id="ARBA00022946"/>
    </source>
</evidence>
<comment type="subcellular location">
    <subcellularLocation>
        <location evidence="1">Mitochondrion</location>
    </subcellularLocation>
</comment>
<dbReference type="GO" id="GO:0003747">
    <property type="term" value="F:translation release factor activity"/>
    <property type="evidence" value="ECO:0007669"/>
    <property type="project" value="InterPro"/>
</dbReference>
<reference evidence="7" key="1">
    <citation type="journal article" date="2023" name="Mol. Phylogenet. Evol.">
        <title>Genome-scale phylogeny and comparative genomics of the fungal order Sordariales.</title>
        <authorList>
            <person name="Hensen N."/>
            <person name="Bonometti L."/>
            <person name="Westerberg I."/>
            <person name="Brannstrom I.O."/>
            <person name="Guillou S."/>
            <person name="Cros-Aarteil S."/>
            <person name="Calhoun S."/>
            <person name="Haridas S."/>
            <person name="Kuo A."/>
            <person name="Mondo S."/>
            <person name="Pangilinan J."/>
            <person name="Riley R."/>
            <person name="LaButti K."/>
            <person name="Andreopoulos B."/>
            <person name="Lipzen A."/>
            <person name="Chen C."/>
            <person name="Yan M."/>
            <person name="Daum C."/>
            <person name="Ng V."/>
            <person name="Clum A."/>
            <person name="Steindorff A."/>
            <person name="Ohm R.A."/>
            <person name="Martin F."/>
            <person name="Silar P."/>
            <person name="Natvig D.O."/>
            <person name="Lalanne C."/>
            <person name="Gautier V."/>
            <person name="Ament-Velasquez S.L."/>
            <person name="Kruys A."/>
            <person name="Hutchinson M.I."/>
            <person name="Powell A.J."/>
            <person name="Barry K."/>
            <person name="Miller A.N."/>
            <person name="Grigoriev I.V."/>
            <person name="Debuchy R."/>
            <person name="Gladieux P."/>
            <person name="Hiltunen Thoren M."/>
            <person name="Johannesson H."/>
        </authorList>
    </citation>
    <scope>NUCLEOTIDE SEQUENCE</scope>
    <source>
        <strain evidence="7">CBS 990.96</strain>
    </source>
</reference>
<dbReference type="EMBL" id="MU865381">
    <property type="protein sequence ID" value="KAK4224852.1"/>
    <property type="molecule type" value="Genomic_DNA"/>
</dbReference>
<dbReference type="Gene3D" id="3.30.160.20">
    <property type="match status" value="1"/>
</dbReference>
<comment type="similarity">
    <text evidence="2">Belongs to the prokaryotic/mitochondrial release factor family.</text>
</comment>
<dbReference type="InterPro" id="IPR000352">
    <property type="entry name" value="Pep_chain_release_fac_I"/>
</dbReference>
<dbReference type="GO" id="GO:0005739">
    <property type="term" value="C:mitochondrion"/>
    <property type="evidence" value="ECO:0007669"/>
    <property type="project" value="UniProtKB-SubCell"/>
</dbReference>
<dbReference type="FunFam" id="3.30.160.20:FF:000065">
    <property type="entry name" value="Peptidyl-tRNA hydrolase domain protein"/>
    <property type="match status" value="1"/>
</dbReference>
<feature type="region of interest" description="Disordered" evidence="5">
    <location>
        <begin position="36"/>
        <end position="74"/>
    </location>
</feature>
<evidence type="ECO:0000256" key="4">
    <source>
        <dbReference type="ARBA" id="ARBA00023128"/>
    </source>
</evidence>
<dbReference type="Proteomes" id="UP001301958">
    <property type="component" value="Unassembled WGS sequence"/>
</dbReference>
<name>A0AAN7GU24_9PEZI</name>
<feature type="compositionally biased region" description="Acidic residues" evidence="5">
    <location>
        <begin position="171"/>
        <end position="188"/>
    </location>
</feature>
<proteinExistence type="inferred from homology"/>
<dbReference type="GO" id="GO:0032543">
    <property type="term" value="P:mitochondrial translation"/>
    <property type="evidence" value="ECO:0007669"/>
    <property type="project" value="UniProtKB-ARBA"/>
</dbReference>
<feature type="region of interest" description="Disordered" evidence="5">
    <location>
        <begin position="171"/>
        <end position="202"/>
    </location>
</feature>
<sequence length="202" mass="22649">MFLQTIRPILKPRNPSCFLSPLCSLLQFQFQPLRPISRTNLPPRPKHPPESEIEESFLKGSGPGGQKINKTNSAVQLKHIPTGIVVKSQETRSRSQNRKIARKILAQKLDELYNGEQSRTAIVGDYKKKKAASKAKKSARKYRKLAEEKSAAAAGLTPGGKETISVIEQVEEEEDDLDEEEDVEEGQEDYILQNTHPNKDTS</sequence>
<evidence type="ECO:0000256" key="5">
    <source>
        <dbReference type="SAM" id="MobiDB-lite"/>
    </source>
</evidence>
<reference evidence="7" key="2">
    <citation type="submission" date="2023-05" db="EMBL/GenBank/DDBJ databases">
        <authorList>
            <consortium name="Lawrence Berkeley National Laboratory"/>
            <person name="Steindorff A."/>
            <person name="Hensen N."/>
            <person name="Bonometti L."/>
            <person name="Westerberg I."/>
            <person name="Brannstrom I.O."/>
            <person name="Guillou S."/>
            <person name="Cros-Aarteil S."/>
            <person name="Calhoun S."/>
            <person name="Haridas S."/>
            <person name="Kuo A."/>
            <person name="Mondo S."/>
            <person name="Pangilinan J."/>
            <person name="Riley R."/>
            <person name="Labutti K."/>
            <person name="Andreopoulos B."/>
            <person name="Lipzen A."/>
            <person name="Chen C."/>
            <person name="Yanf M."/>
            <person name="Daum C."/>
            <person name="Ng V."/>
            <person name="Clum A."/>
            <person name="Ohm R."/>
            <person name="Martin F."/>
            <person name="Silar P."/>
            <person name="Natvig D."/>
            <person name="Lalanne C."/>
            <person name="Gautier V."/>
            <person name="Ament-Velasquez S.L."/>
            <person name="Kruys A."/>
            <person name="Hutchinson M.I."/>
            <person name="Powell A.J."/>
            <person name="Barry K."/>
            <person name="Miller A.N."/>
            <person name="Grigoriev I.V."/>
            <person name="Debuchy R."/>
            <person name="Gladieux P."/>
            <person name="Thoren M.H."/>
            <person name="Johannesson H."/>
        </authorList>
    </citation>
    <scope>NUCLEOTIDE SEQUENCE</scope>
    <source>
        <strain evidence="7">CBS 990.96</strain>
    </source>
</reference>
<comment type="caution">
    <text evidence="7">The sequence shown here is derived from an EMBL/GenBank/DDBJ whole genome shotgun (WGS) entry which is preliminary data.</text>
</comment>
<keyword evidence="8" id="KW-1185">Reference proteome</keyword>
<evidence type="ECO:0000313" key="7">
    <source>
        <dbReference type="EMBL" id="KAK4224852.1"/>
    </source>
</evidence>
<gene>
    <name evidence="7" type="ORF">QBC38DRAFT_484400</name>
</gene>
<dbReference type="PANTHER" id="PTHR46203">
    <property type="entry name" value="PROBABLE PEPTIDE CHAIN RELEASE FACTOR C12ORF65"/>
    <property type="match status" value="1"/>
</dbReference>
<evidence type="ECO:0000256" key="2">
    <source>
        <dbReference type="ARBA" id="ARBA00010835"/>
    </source>
</evidence>
<keyword evidence="3" id="KW-0809">Transit peptide</keyword>
<evidence type="ECO:0000313" key="8">
    <source>
        <dbReference type="Proteomes" id="UP001301958"/>
    </source>
</evidence>